<evidence type="ECO:0000313" key="2">
    <source>
        <dbReference type="EMBL" id="JAE29539.1"/>
    </source>
</evidence>
<sequence length="82" mass="9067">MKIHSSIIALWIASVNEIFFVHSASFKGYEPQFVVSSVNASYIFLGSAVNPEKMVVPTKTVKISTCRILGSKMKTQICSNVR</sequence>
<proteinExistence type="predicted"/>
<accession>A0A0A9H173</accession>
<name>A0A0A9H173_ARUDO</name>
<feature type="signal peptide" evidence="1">
    <location>
        <begin position="1"/>
        <end position="23"/>
    </location>
</feature>
<evidence type="ECO:0000256" key="1">
    <source>
        <dbReference type="SAM" id="SignalP"/>
    </source>
</evidence>
<dbReference type="EMBL" id="GBRH01168357">
    <property type="protein sequence ID" value="JAE29539.1"/>
    <property type="molecule type" value="Transcribed_RNA"/>
</dbReference>
<reference evidence="2" key="2">
    <citation type="journal article" date="2015" name="Data Brief">
        <title>Shoot transcriptome of the giant reed, Arundo donax.</title>
        <authorList>
            <person name="Barrero R.A."/>
            <person name="Guerrero F.D."/>
            <person name="Moolhuijzen P."/>
            <person name="Goolsby J.A."/>
            <person name="Tidwell J."/>
            <person name="Bellgard S.E."/>
            <person name="Bellgard M.I."/>
        </authorList>
    </citation>
    <scope>NUCLEOTIDE SEQUENCE</scope>
    <source>
        <tissue evidence="2">Shoot tissue taken approximately 20 cm above the soil surface</tissue>
    </source>
</reference>
<protein>
    <submittedName>
        <fullName evidence="2">Uncharacterized protein</fullName>
    </submittedName>
</protein>
<dbReference type="AlphaFoldDB" id="A0A0A9H173"/>
<feature type="chain" id="PRO_5002046443" evidence="1">
    <location>
        <begin position="24"/>
        <end position="82"/>
    </location>
</feature>
<keyword evidence="1" id="KW-0732">Signal</keyword>
<reference evidence="2" key="1">
    <citation type="submission" date="2014-09" db="EMBL/GenBank/DDBJ databases">
        <authorList>
            <person name="Magalhaes I.L.F."/>
            <person name="Oliveira U."/>
            <person name="Santos F.R."/>
            <person name="Vidigal T.H.D.A."/>
            <person name="Brescovit A.D."/>
            <person name="Santos A.J."/>
        </authorList>
    </citation>
    <scope>NUCLEOTIDE SEQUENCE</scope>
    <source>
        <tissue evidence="2">Shoot tissue taken approximately 20 cm above the soil surface</tissue>
    </source>
</reference>
<organism evidence="2">
    <name type="scientific">Arundo donax</name>
    <name type="common">Giant reed</name>
    <name type="synonym">Donax arundinaceus</name>
    <dbReference type="NCBI Taxonomy" id="35708"/>
    <lineage>
        <taxon>Eukaryota</taxon>
        <taxon>Viridiplantae</taxon>
        <taxon>Streptophyta</taxon>
        <taxon>Embryophyta</taxon>
        <taxon>Tracheophyta</taxon>
        <taxon>Spermatophyta</taxon>
        <taxon>Magnoliopsida</taxon>
        <taxon>Liliopsida</taxon>
        <taxon>Poales</taxon>
        <taxon>Poaceae</taxon>
        <taxon>PACMAD clade</taxon>
        <taxon>Arundinoideae</taxon>
        <taxon>Arundineae</taxon>
        <taxon>Arundo</taxon>
    </lineage>
</organism>